<dbReference type="AlphaFoldDB" id="Q69J39"/>
<proteinExistence type="predicted"/>
<protein>
    <submittedName>
        <fullName evidence="2">Uncharacterized protein</fullName>
    </submittedName>
</protein>
<gene>
    <name evidence="2" type="ORF">OSJNBa0072I06.12</name>
    <name evidence="1" type="ORF">P0493C06.27</name>
</gene>
<reference evidence="3" key="4">
    <citation type="journal article" date="2008" name="Nucleic Acids Res.">
        <title>The rice annotation project database (RAP-DB): 2008 update.</title>
        <authorList>
            <consortium name="The rice annotation project (RAP)"/>
        </authorList>
    </citation>
    <scope>GENOME REANNOTATION</scope>
    <source>
        <strain evidence="3">cv. Nipponbare</strain>
    </source>
</reference>
<sequence>MPLVSSTYASQGLHQRYEPAASSYALGTVPATAWASMPVRGHRLGERATKSCPLETA</sequence>
<reference evidence="3" key="3">
    <citation type="journal article" date="2005" name="Nature">
        <title>The map-based sequence of the rice genome.</title>
        <authorList>
            <consortium name="International rice genome sequencing project (IRGSP)"/>
            <person name="Matsumoto T."/>
            <person name="Wu J."/>
            <person name="Kanamori H."/>
            <person name="Katayose Y."/>
            <person name="Fujisawa M."/>
            <person name="Namiki N."/>
            <person name="Mizuno H."/>
            <person name="Yamamoto K."/>
            <person name="Antonio B.A."/>
            <person name="Baba T."/>
            <person name="Sakata K."/>
            <person name="Nagamura Y."/>
            <person name="Aoki H."/>
            <person name="Arikawa K."/>
            <person name="Arita K."/>
            <person name="Bito T."/>
            <person name="Chiden Y."/>
            <person name="Fujitsuka N."/>
            <person name="Fukunaka R."/>
            <person name="Hamada M."/>
            <person name="Harada C."/>
            <person name="Hayashi A."/>
            <person name="Hijishita S."/>
            <person name="Honda M."/>
            <person name="Hosokawa S."/>
            <person name="Ichikawa Y."/>
            <person name="Idonuma A."/>
            <person name="Iijima M."/>
            <person name="Ikeda M."/>
            <person name="Ikeno M."/>
            <person name="Ito K."/>
            <person name="Ito S."/>
            <person name="Ito T."/>
            <person name="Ito Y."/>
            <person name="Ito Y."/>
            <person name="Iwabuchi A."/>
            <person name="Kamiya K."/>
            <person name="Karasawa W."/>
            <person name="Kurita K."/>
            <person name="Katagiri S."/>
            <person name="Kikuta A."/>
            <person name="Kobayashi H."/>
            <person name="Kobayashi N."/>
            <person name="Machita K."/>
            <person name="Maehara T."/>
            <person name="Masukawa M."/>
            <person name="Mizubayashi T."/>
            <person name="Mukai Y."/>
            <person name="Nagasaki H."/>
            <person name="Nagata Y."/>
            <person name="Naito S."/>
            <person name="Nakashima M."/>
            <person name="Nakama Y."/>
            <person name="Nakamichi Y."/>
            <person name="Nakamura M."/>
            <person name="Meguro A."/>
            <person name="Negishi M."/>
            <person name="Ohta I."/>
            <person name="Ohta T."/>
            <person name="Okamoto M."/>
            <person name="Ono N."/>
            <person name="Saji S."/>
            <person name="Sakaguchi M."/>
            <person name="Sakai K."/>
            <person name="Shibata M."/>
            <person name="Shimokawa T."/>
            <person name="Song J."/>
            <person name="Takazaki Y."/>
            <person name="Terasawa K."/>
            <person name="Tsugane M."/>
            <person name="Tsuji K."/>
            <person name="Ueda S."/>
            <person name="Waki K."/>
            <person name="Yamagata H."/>
            <person name="Yamamoto M."/>
            <person name="Yamamoto S."/>
            <person name="Yamane H."/>
            <person name="Yoshiki S."/>
            <person name="Yoshihara R."/>
            <person name="Yukawa K."/>
            <person name="Zhong H."/>
            <person name="Yano M."/>
            <person name="Yuan Q."/>
            <person name="Ouyang S."/>
            <person name="Liu J."/>
            <person name="Jones K.M."/>
            <person name="Gansberger K."/>
            <person name="Moffat K."/>
            <person name="Hill J."/>
            <person name="Bera J."/>
            <person name="Fadrosh D."/>
            <person name="Jin S."/>
            <person name="Johri S."/>
            <person name="Kim M."/>
            <person name="Overton L."/>
            <person name="Reardon M."/>
            <person name="Tsitrin T."/>
            <person name="Vuong H."/>
            <person name="Weaver B."/>
            <person name="Ciecko A."/>
            <person name="Tallon L."/>
            <person name="Jackson J."/>
            <person name="Pai G."/>
            <person name="Aken S.V."/>
            <person name="Utterback T."/>
            <person name="Reidmuller S."/>
            <person name="Feldblyum T."/>
            <person name="Hsiao J."/>
            <person name="Zismann V."/>
            <person name="Iobst S."/>
            <person name="de Vazeille A.R."/>
            <person name="Buell C.R."/>
            <person name="Ying K."/>
            <person name="Li Y."/>
            <person name="Lu T."/>
            <person name="Huang Y."/>
            <person name="Zhao Q."/>
            <person name="Feng Q."/>
            <person name="Zhang L."/>
            <person name="Zhu J."/>
            <person name="Weng Q."/>
            <person name="Mu J."/>
            <person name="Lu Y."/>
            <person name="Fan D."/>
            <person name="Liu Y."/>
            <person name="Guan J."/>
            <person name="Zhang Y."/>
            <person name="Yu S."/>
            <person name="Liu X."/>
            <person name="Zhang Y."/>
            <person name="Hong G."/>
            <person name="Han B."/>
            <person name="Choisne N."/>
            <person name="Demange N."/>
            <person name="Orjeda G."/>
            <person name="Samain S."/>
            <person name="Cattolico L."/>
            <person name="Pelletier E."/>
            <person name="Couloux A."/>
            <person name="Segurens B."/>
            <person name="Wincker P."/>
            <person name="D'Hont A."/>
            <person name="Scarpelli C."/>
            <person name="Weissenbach J."/>
            <person name="Salanoubat M."/>
            <person name="Quetier F."/>
            <person name="Yu Y."/>
            <person name="Kim H.R."/>
            <person name="Rambo T."/>
            <person name="Currie J."/>
            <person name="Collura K."/>
            <person name="Luo M."/>
            <person name="Yang T."/>
            <person name="Ammiraju J.S.S."/>
            <person name="Engler F."/>
            <person name="Soderlund C."/>
            <person name="Wing R.A."/>
            <person name="Palmer L.E."/>
            <person name="de la Bastide M."/>
            <person name="Spiegel L."/>
            <person name="Nascimento L."/>
            <person name="Zutavern T."/>
            <person name="O'Shaughnessy A."/>
            <person name="Dike S."/>
            <person name="Dedhia N."/>
            <person name="Preston R."/>
            <person name="Balija V."/>
            <person name="McCombie W.R."/>
            <person name="Chow T."/>
            <person name="Chen H."/>
            <person name="Chung M."/>
            <person name="Chen C."/>
            <person name="Shaw J."/>
            <person name="Wu H."/>
            <person name="Hsiao K."/>
            <person name="Chao Y."/>
            <person name="Chu M."/>
            <person name="Cheng C."/>
            <person name="Hour A."/>
            <person name="Lee P."/>
            <person name="Lin S."/>
            <person name="Lin Y."/>
            <person name="Liou J."/>
            <person name="Liu S."/>
            <person name="Hsing Y."/>
            <person name="Raghuvanshi S."/>
            <person name="Mohanty A."/>
            <person name="Bharti A.K."/>
            <person name="Gaur A."/>
            <person name="Gupta V."/>
            <person name="Kumar D."/>
            <person name="Ravi V."/>
            <person name="Vij S."/>
            <person name="Kapur A."/>
            <person name="Khurana P."/>
            <person name="Khurana P."/>
            <person name="Khurana J.P."/>
            <person name="Tyagi A.K."/>
            <person name="Gaikwad K."/>
            <person name="Singh A."/>
            <person name="Dalal V."/>
            <person name="Srivastava S."/>
            <person name="Dixit A."/>
            <person name="Pal A.K."/>
            <person name="Ghazi I.A."/>
            <person name="Yadav M."/>
            <person name="Pandit A."/>
            <person name="Bhargava A."/>
            <person name="Sureshbabu K."/>
            <person name="Batra K."/>
            <person name="Sharma T.R."/>
            <person name="Mohapatra T."/>
            <person name="Singh N.K."/>
            <person name="Messing J."/>
            <person name="Nelson A.B."/>
            <person name="Fuks G."/>
            <person name="Kavchok S."/>
            <person name="Keizer G."/>
            <person name="Linton E."/>
            <person name="Llaca V."/>
            <person name="Song R."/>
            <person name="Tanyolac B."/>
            <person name="Young S."/>
            <person name="Ho-Il K."/>
            <person name="Hahn J.H."/>
            <person name="Sangsakoo G."/>
            <person name="Vanavichit A."/>
            <person name="de Mattos Luiz.A.T."/>
            <person name="Zimmer P.D."/>
            <person name="Malone G."/>
            <person name="Dellagostin O."/>
            <person name="de Oliveira A.C."/>
            <person name="Bevan M."/>
            <person name="Bancroft I."/>
            <person name="Minx P."/>
            <person name="Cordum H."/>
            <person name="Wilson R."/>
            <person name="Cheng Z."/>
            <person name="Jin W."/>
            <person name="Jiang J."/>
            <person name="Leong S.A."/>
            <person name="Iwama H."/>
            <person name="Gojobori T."/>
            <person name="Itoh T."/>
            <person name="Niimura Y."/>
            <person name="Fujii Y."/>
            <person name="Habara T."/>
            <person name="Sakai H."/>
            <person name="Sato Y."/>
            <person name="Wilson G."/>
            <person name="Kumar K."/>
            <person name="McCouch S."/>
            <person name="Juretic N."/>
            <person name="Hoen D."/>
            <person name="Wright S."/>
            <person name="Bruskiewich R."/>
            <person name="Bureau T."/>
            <person name="Miyao A."/>
            <person name="Hirochika H."/>
            <person name="Nishikawa T."/>
            <person name="Kadowaki K."/>
            <person name="Sugiura M."/>
            <person name="Burr B."/>
            <person name="Sasaki T."/>
        </authorList>
    </citation>
    <scope>NUCLEOTIDE SEQUENCE [LARGE SCALE GENOMIC DNA]</scope>
    <source>
        <strain evidence="3">cv. Nipponbare</strain>
    </source>
</reference>
<accession>Q69J39</accession>
<reference evidence="2" key="2">
    <citation type="submission" date="2003-05" db="EMBL/GenBank/DDBJ databases">
        <title>Oryza sativa nipponbare(GA3) genomic DNA, chromosome 7, BAC clone:OSJNBa0072I06.</title>
        <authorList>
            <person name="Sasaki T."/>
            <person name="Matsumoto T."/>
            <person name="Katayose Y."/>
        </authorList>
    </citation>
    <scope>NUCLEOTIDE SEQUENCE</scope>
</reference>
<dbReference type="Proteomes" id="UP000000763">
    <property type="component" value="Chromosome 7"/>
</dbReference>
<evidence type="ECO:0000313" key="2">
    <source>
        <dbReference type="EMBL" id="BAD32023.1"/>
    </source>
</evidence>
<organism evidence="2 3">
    <name type="scientific">Oryza sativa subsp. japonica</name>
    <name type="common">Rice</name>
    <dbReference type="NCBI Taxonomy" id="39947"/>
    <lineage>
        <taxon>Eukaryota</taxon>
        <taxon>Viridiplantae</taxon>
        <taxon>Streptophyta</taxon>
        <taxon>Embryophyta</taxon>
        <taxon>Tracheophyta</taxon>
        <taxon>Spermatophyta</taxon>
        <taxon>Magnoliopsida</taxon>
        <taxon>Liliopsida</taxon>
        <taxon>Poales</taxon>
        <taxon>Poaceae</taxon>
        <taxon>BOP clade</taxon>
        <taxon>Oryzoideae</taxon>
        <taxon>Oryzeae</taxon>
        <taxon>Oryzinae</taxon>
        <taxon>Oryza</taxon>
        <taxon>Oryza sativa</taxon>
    </lineage>
</organism>
<evidence type="ECO:0000313" key="3">
    <source>
        <dbReference type="Proteomes" id="UP000000763"/>
    </source>
</evidence>
<name>Q69J39_ORYSJ</name>
<dbReference type="EMBL" id="AP005193">
    <property type="protein sequence ID" value="BAD31144.1"/>
    <property type="molecule type" value="Genomic_DNA"/>
</dbReference>
<evidence type="ECO:0000313" key="1">
    <source>
        <dbReference type="EMBL" id="BAD31144.1"/>
    </source>
</evidence>
<reference evidence="1" key="1">
    <citation type="submission" date="2002-05" db="EMBL/GenBank/DDBJ databases">
        <title>Oryza sativa nipponbare(GA3) genomic DNA, chromosome 7, PAC clone:P0493C06.</title>
        <authorList>
            <person name="Sasaki T."/>
            <person name="Matsumoto T."/>
            <person name="Katayose Y."/>
        </authorList>
    </citation>
    <scope>NUCLEOTIDE SEQUENCE</scope>
</reference>
<dbReference type="EMBL" id="AP006458">
    <property type="protein sequence ID" value="BAD32023.1"/>
    <property type="molecule type" value="Genomic_DNA"/>
</dbReference>